<dbReference type="EMBL" id="LJXT01000034">
    <property type="protein sequence ID" value="KPQ17045.1"/>
    <property type="molecule type" value="Genomic_DNA"/>
</dbReference>
<dbReference type="Proteomes" id="UP000050421">
    <property type="component" value="Unassembled WGS sequence"/>
</dbReference>
<reference evidence="1 2" key="1">
    <citation type="submission" date="2015-09" db="EMBL/GenBank/DDBJ databases">
        <title>Identification and resolution of microdiversity through metagenomic sequencing of parallel consortia.</title>
        <authorList>
            <person name="Nelson W.C."/>
            <person name="Romine M.F."/>
            <person name="Lindemann S.R."/>
        </authorList>
    </citation>
    <scope>NUCLEOTIDE SEQUENCE [LARGE SCALE GENOMIC DNA]</scope>
    <source>
        <strain evidence="1">HL-49</strain>
    </source>
</reference>
<dbReference type="OrthoDB" id="827093at2"/>
<dbReference type="STRING" id="1305737.GCA_000526355_02187"/>
<sequence>MREYQIHYKNGETKYAQCAGREDLLNRFFDGDEEKLKADVNLLKWESSAMFFTEDPQTGKVDSQITTADANPYGWRREGEFDDK</sequence>
<name>A0A0P7XKI5_9BACT</name>
<dbReference type="eggNOG" id="ENOG502ZI8H">
    <property type="taxonomic scope" value="Bacteria"/>
</dbReference>
<evidence type="ECO:0000313" key="2">
    <source>
        <dbReference type="Proteomes" id="UP000050421"/>
    </source>
</evidence>
<protein>
    <submittedName>
        <fullName evidence="1">Uncharacterized protein</fullName>
    </submittedName>
</protein>
<dbReference type="AlphaFoldDB" id="A0A0P7XKI5"/>
<dbReference type="PATRIC" id="fig|1305737.6.peg.2056"/>
<organism evidence="1 2">
    <name type="scientific">Algoriphagus marincola HL-49</name>
    <dbReference type="NCBI Taxonomy" id="1305737"/>
    <lineage>
        <taxon>Bacteria</taxon>
        <taxon>Pseudomonadati</taxon>
        <taxon>Bacteroidota</taxon>
        <taxon>Cytophagia</taxon>
        <taxon>Cytophagales</taxon>
        <taxon>Cyclobacteriaceae</taxon>
        <taxon>Algoriphagus</taxon>
    </lineage>
</organism>
<gene>
    <name evidence="1" type="ORF">HLUCCX10_07065</name>
</gene>
<proteinExistence type="predicted"/>
<accession>A0A0P7XKI5</accession>
<evidence type="ECO:0000313" key="1">
    <source>
        <dbReference type="EMBL" id="KPQ17045.1"/>
    </source>
</evidence>
<comment type="caution">
    <text evidence="1">The sequence shown here is derived from an EMBL/GenBank/DDBJ whole genome shotgun (WGS) entry which is preliminary data.</text>
</comment>